<dbReference type="InterPro" id="IPR029044">
    <property type="entry name" value="Nucleotide-diphossugar_trans"/>
</dbReference>
<dbReference type="NCBIfam" id="NF010496">
    <property type="entry name" value="PRK13915.1"/>
    <property type="match status" value="1"/>
</dbReference>
<evidence type="ECO:0000256" key="3">
    <source>
        <dbReference type="ARBA" id="ARBA00006739"/>
    </source>
</evidence>
<keyword evidence="6" id="KW-0460">Magnesium</keyword>
<dbReference type="Proteomes" id="UP001332243">
    <property type="component" value="Unassembled WGS sequence"/>
</dbReference>
<dbReference type="SUPFAM" id="SSF53448">
    <property type="entry name" value="Nucleotide-diphospho-sugar transferases"/>
    <property type="match status" value="1"/>
</dbReference>
<keyword evidence="5 12" id="KW-0808">Transferase</keyword>
<dbReference type="PANTHER" id="PTHR48090:SF10">
    <property type="entry name" value="GLUCOSYL-3-PHOSPHOGLYCERATE SYNTHASE"/>
    <property type="match status" value="1"/>
</dbReference>
<dbReference type="InterPro" id="IPR050256">
    <property type="entry name" value="Glycosyltransferase_2"/>
</dbReference>
<sequence>MRQFATTVSPVVEAWTTYRSGDAAQWTPRRLLKAKGESSVSVVIPARDEEATVGAIVDTLRRHLVERTPLIDELIVVDSRSTDGTAEVATAAGARVVSQDEMTRGLPRLDGKGDALWAGLAAASGDVVAFVDADLRRFSPRFVTGLLGPLLTDPTVAFVKGFYHRPLVGAAGVEPDGGGRVTELMARPLLSLFVPELAGFVQPLAGEYAGRRAVLEQIPFVSGYGVEIAMLIDLIDLVGLDALAQVDLGERLHRHQDTEALGRMSAQILYTVWSRLHRRGLVTEPLPPSGVLTQFRRGGEHVLPNLDRDIVVTDVAVAERPPLASMDERIRNRWNRLRARTPSRAGLAVGA</sequence>
<evidence type="ECO:0000256" key="7">
    <source>
        <dbReference type="ARBA" id="ARBA00039022"/>
    </source>
</evidence>
<keyword evidence="13" id="KW-1185">Reference proteome</keyword>
<evidence type="ECO:0000256" key="6">
    <source>
        <dbReference type="ARBA" id="ARBA00022842"/>
    </source>
</evidence>
<comment type="caution">
    <text evidence="12">The sequence shown here is derived from an EMBL/GenBank/DDBJ whole genome shotgun (WGS) entry which is preliminary data.</text>
</comment>
<name>A0ABU7RW43_9ACTN</name>
<evidence type="ECO:0000313" key="12">
    <source>
        <dbReference type="EMBL" id="MEE6260744.1"/>
    </source>
</evidence>
<evidence type="ECO:0000256" key="4">
    <source>
        <dbReference type="ARBA" id="ARBA00022676"/>
    </source>
</evidence>
<dbReference type="PANTHER" id="PTHR48090">
    <property type="entry name" value="UNDECAPRENYL-PHOSPHATE 4-DEOXY-4-FORMAMIDO-L-ARABINOSE TRANSFERASE-RELATED"/>
    <property type="match status" value="1"/>
</dbReference>
<evidence type="ECO:0000256" key="8">
    <source>
        <dbReference type="ARBA" id="ARBA00040894"/>
    </source>
</evidence>
<evidence type="ECO:0000256" key="9">
    <source>
        <dbReference type="ARBA" id="ARBA00048689"/>
    </source>
</evidence>
<dbReference type="EMBL" id="JAZGQK010000016">
    <property type="protein sequence ID" value="MEE6260744.1"/>
    <property type="molecule type" value="Genomic_DNA"/>
</dbReference>
<dbReference type="Gene3D" id="3.90.550.10">
    <property type="entry name" value="Spore Coat Polysaccharide Biosynthesis Protein SpsA, Chain A"/>
    <property type="match status" value="1"/>
</dbReference>
<reference evidence="12 13" key="1">
    <citation type="submission" date="2024-01" db="EMBL/GenBank/DDBJ databases">
        <title>Genome insights into Plantactinospora sonchi sp. nov.</title>
        <authorList>
            <person name="Wang L."/>
        </authorList>
    </citation>
    <scope>NUCLEOTIDE SEQUENCE [LARGE SCALE GENOMIC DNA]</scope>
    <source>
        <strain evidence="12 13">NEAU-QY2</strain>
    </source>
</reference>
<proteinExistence type="inferred from homology"/>
<evidence type="ECO:0000256" key="1">
    <source>
        <dbReference type="ARBA" id="ARBA00001936"/>
    </source>
</evidence>
<comment type="cofactor">
    <cofactor evidence="2">
        <name>Mg(2+)</name>
        <dbReference type="ChEBI" id="CHEBI:18420"/>
    </cofactor>
</comment>
<comment type="catalytic activity">
    <reaction evidence="9">
        <text>(2R)-3-phosphoglycerate + UDP-alpha-D-glucose = (2R)-2-O-(alpha-D-glucopyranosyl)-3-phospho-glycerate + UDP + H(+)</text>
        <dbReference type="Rhea" id="RHEA:31319"/>
        <dbReference type="ChEBI" id="CHEBI:15378"/>
        <dbReference type="ChEBI" id="CHEBI:58223"/>
        <dbReference type="ChEBI" id="CHEBI:58272"/>
        <dbReference type="ChEBI" id="CHEBI:58885"/>
        <dbReference type="ChEBI" id="CHEBI:62600"/>
        <dbReference type="EC" id="2.4.1.266"/>
    </reaction>
    <physiologicalReaction direction="left-to-right" evidence="9">
        <dbReference type="Rhea" id="RHEA:31320"/>
    </physiologicalReaction>
</comment>
<comment type="similarity">
    <text evidence="3">Belongs to the glycosyltransferase 2 family.</text>
</comment>
<gene>
    <name evidence="12" type="ORF">V1633_19860</name>
</gene>
<accession>A0ABU7RW43</accession>
<dbReference type="InterPro" id="IPR001173">
    <property type="entry name" value="Glyco_trans_2-like"/>
</dbReference>
<evidence type="ECO:0000256" key="5">
    <source>
        <dbReference type="ARBA" id="ARBA00022679"/>
    </source>
</evidence>
<dbReference type="GO" id="GO:0016757">
    <property type="term" value="F:glycosyltransferase activity"/>
    <property type="evidence" value="ECO:0007669"/>
    <property type="project" value="UniProtKB-KW"/>
</dbReference>
<evidence type="ECO:0000313" key="13">
    <source>
        <dbReference type="Proteomes" id="UP001332243"/>
    </source>
</evidence>
<evidence type="ECO:0000256" key="10">
    <source>
        <dbReference type="ARBA" id="ARBA00048997"/>
    </source>
</evidence>
<evidence type="ECO:0000256" key="2">
    <source>
        <dbReference type="ARBA" id="ARBA00001946"/>
    </source>
</evidence>
<protein>
    <recommendedName>
        <fullName evidence="8">Glucosyl-3-phosphoglycerate synthase</fullName>
        <ecNumber evidence="7">2.4.1.266</ecNumber>
    </recommendedName>
</protein>
<comment type="catalytic activity">
    <reaction evidence="10">
        <text>an NDP-alpha-D-glucose + (2R)-3-phosphoglycerate = (2R)-2-O-(alpha-D-glucopyranosyl)-3-phospho-glycerate + a ribonucleoside 5'-diphosphate + H(+)</text>
        <dbReference type="Rhea" id="RHEA:47244"/>
        <dbReference type="ChEBI" id="CHEBI:15378"/>
        <dbReference type="ChEBI" id="CHEBI:57930"/>
        <dbReference type="ChEBI" id="CHEBI:58272"/>
        <dbReference type="ChEBI" id="CHEBI:62600"/>
        <dbReference type="ChEBI" id="CHEBI:76533"/>
        <dbReference type="EC" id="2.4.1.266"/>
    </reaction>
    <physiologicalReaction direction="left-to-right" evidence="10">
        <dbReference type="Rhea" id="RHEA:47245"/>
    </physiologicalReaction>
</comment>
<dbReference type="RefSeq" id="WP_331215848.1">
    <property type="nucleotide sequence ID" value="NZ_JAZGQK010000016.1"/>
</dbReference>
<dbReference type="Pfam" id="PF00535">
    <property type="entry name" value="Glycos_transf_2"/>
    <property type="match status" value="1"/>
</dbReference>
<organism evidence="12 13">
    <name type="scientific">Plantactinospora sonchi</name>
    <dbReference type="NCBI Taxonomy" id="1544735"/>
    <lineage>
        <taxon>Bacteria</taxon>
        <taxon>Bacillati</taxon>
        <taxon>Actinomycetota</taxon>
        <taxon>Actinomycetes</taxon>
        <taxon>Micromonosporales</taxon>
        <taxon>Micromonosporaceae</taxon>
        <taxon>Plantactinospora</taxon>
    </lineage>
</organism>
<feature type="domain" description="Glycosyltransferase 2-like" evidence="11">
    <location>
        <begin position="41"/>
        <end position="164"/>
    </location>
</feature>
<evidence type="ECO:0000259" key="11">
    <source>
        <dbReference type="Pfam" id="PF00535"/>
    </source>
</evidence>
<dbReference type="CDD" id="cd04179">
    <property type="entry name" value="DPM_DPG-synthase_like"/>
    <property type="match status" value="1"/>
</dbReference>
<keyword evidence="4 12" id="KW-0328">Glycosyltransferase</keyword>
<dbReference type="EC" id="2.4.1.266" evidence="7"/>
<comment type="cofactor">
    <cofactor evidence="1">
        <name>Mn(2+)</name>
        <dbReference type="ChEBI" id="CHEBI:29035"/>
    </cofactor>
</comment>